<name>A0A3P1CGS1_9BACT</name>
<keyword evidence="3" id="KW-1185">Reference proteome</keyword>
<comment type="caution">
    <text evidence="2">The sequence shown here is derived from an EMBL/GenBank/DDBJ whole genome shotgun (WGS) entry which is preliminary data.</text>
</comment>
<accession>A0A3P1CGS1</accession>
<evidence type="ECO:0000256" key="1">
    <source>
        <dbReference type="SAM" id="MobiDB-lite"/>
    </source>
</evidence>
<protein>
    <submittedName>
        <fullName evidence="2">Uncharacterized protein</fullName>
    </submittedName>
</protein>
<evidence type="ECO:0000313" key="3">
    <source>
        <dbReference type="Proteomes" id="UP000274271"/>
    </source>
</evidence>
<evidence type="ECO:0000313" key="2">
    <source>
        <dbReference type="EMBL" id="RRB12455.1"/>
    </source>
</evidence>
<organism evidence="2 3">
    <name type="scientific">Larkinella knui</name>
    <dbReference type="NCBI Taxonomy" id="2025310"/>
    <lineage>
        <taxon>Bacteria</taxon>
        <taxon>Pseudomonadati</taxon>
        <taxon>Bacteroidota</taxon>
        <taxon>Cytophagia</taxon>
        <taxon>Cytophagales</taxon>
        <taxon>Spirosomataceae</taxon>
        <taxon>Larkinella</taxon>
    </lineage>
</organism>
<dbReference type="AlphaFoldDB" id="A0A3P1CGS1"/>
<dbReference type="RefSeq" id="WP_124908408.1">
    <property type="nucleotide sequence ID" value="NZ_RQJP01000004.1"/>
</dbReference>
<dbReference type="EMBL" id="RQJP01000004">
    <property type="protein sequence ID" value="RRB12455.1"/>
    <property type="molecule type" value="Genomic_DNA"/>
</dbReference>
<feature type="region of interest" description="Disordered" evidence="1">
    <location>
        <begin position="61"/>
        <end position="95"/>
    </location>
</feature>
<dbReference type="Proteomes" id="UP000274271">
    <property type="component" value="Unassembled WGS sequence"/>
</dbReference>
<gene>
    <name evidence="2" type="ORF">EHT87_19850</name>
</gene>
<feature type="compositionally biased region" description="Low complexity" evidence="1">
    <location>
        <begin position="65"/>
        <end position="91"/>
    </location>
</feature>
<dbReference type="OrthoDB" id="962395at2"/>
<sequence>MKKPTFSVGKLLSKLFPQSHKAISEKLSTEEYNAFAAEAGVLEGDPEGEVIAATVETVNADVTDPEATSTPAEAAPGAEAPAEPAVPEASEMTSTHYQARIQALENQVTQLTADRTTAQNQVTDLQAQLQQKEGYITKLKASVNPLAEADASNGAGDGDGLTDTDRQARANAARFKQTQS</sequence>
<dbReference type="Gene3D" id="1.20.5.340">
    <property type="match status" value="1"/>
</dbReference>
<proteinExistence type="predicted"/>
<reference evidence="2 3" key="1">
    <citation type="submission" date="2018-11" db="EMBL/GenBank/DDBJ databases">
        <authorList>
            <person name="Zhou Z."/>
            <person name="Wang G."/>
        </authorList>
    </citation>
    <scope>NUCLEOTIDE SEQUENCE [LARGE SCALE GENOMIC DNA]</scope>
    <source>
        <strain evidence="2 3">KCTC42998</strain>
    </source>
</reference>